<accession>A0AAD9INJ5</accession>
<feature type="region of interest" description="Disordered" evidence="1">
    <location>
        <begin position="1"/>
        <end position="41"/>
    </location>
</feature>
<protein>
    <submittedName>
        <fullName evidence="2">Uncharacterized protein</fullName>
    </submittedName>
</protein>
<dbReference type="EMBL" id="JASFZW010000002">
    <property type="protein sequence ID" value="KAK2079747.1"/>
    <property type="molecule type" value="Genomic_DNA"/>
</dbReference>
<name>A0AAD9INJ5_PROWI</name>
<organism evidence="2 3">
    <name type="scientific">Prototheca wickerhamii</name>
    <dbReference type="NCBI Taxonomy" id="3111"/>
    <lineage>
        <taxon>Eukaryota</taxon>
        <taxon>Viridiplantae</taxon>
        <taxon>Chlorophyta</taxon>
        <taxon>core chlorophytes</taxon>
        <taxon>Trebouxiophyceae</taxon>
        <taxon>Chlorellales</taxon>
        <taxon>Chlorellaceae</taxon>
        <taxon>Prototheca</taxon>
    </lineage>
</organism>
<feature type="compositionally biased region" description="Polar residues" evidence="1">
    <location>
        <begin position="1"/>
        <end position="12"/>
    </location>
</feature>
<evidence type="ECO:0000256" key="1">
    <source>
        <dbReference type="SAM" id="MobiDB-lite"/>
    </source>
</evidence>
<evidence type="ECO:0000313" key="2">
    <source>
        <dbReference type="EMBL" id="KAK2079747.1"/>
    </source>
</evidence>
<feature type="region of interest" description="Disordered" evidence="1">
    <location>
        <begin position="174"/>
        <end position="251"/>
    </location>
</feature>
<evidence type="ECO:0000313" key="3">
    <source>
        <dbReference type="Proteomes" id="UP001255856"/>
    </source>
</evidence>
<dbReference type="PANTHER" id="PTHR47361:SF4">
    <property type="entry name" value="RING_U-BOX SUPERFAMILY PROTEIN"/>
    <property type="match status" value="1"/>
</dbReference>
<feature type="compositionally biased region" description="Acidic residues" evidence="1">
    <location>
        <begin position="28"/>
        <end position="41"/>
    </location>
</feature>
<dbReference type="Proteomes" id="UP001255856">
    <property type="component" value="Unassembled WGS sequence"/>
</dbReference>
<reference evidence="2" key="1">
    <citation type="submission" date="2021-01" db="EMBL/GenBank/DDBJ databases">
        <authorList>
            <person name="Eckstrom K.M.E."/>
        </authorList>
    </citation>
    <scope>NUCLEOTIDE SEQUENCE</scope>
    <source>
        <strain evidence="2">UVCC 0001</strain>
    </source>
</reference>
<keyword evidence="3" id="KW-1185">Reference proteome</keyword>
<dbReference type="PANTHER" id="PTHR47361">
    <property type="entry name" value="RING/U-BOX SUPERFAMILY PROTEIN"/>
    <property type="match status" value="1"/>
</dbReference>
<gene>
    <name evidence="2" type="ORF">QBZ16_002142</name>
</gene>
<dbReference type="AlphaFoldDB" id="A0AAD9INJ5"/>
<sequence length="251" mass="27233">MSTLSEELQQLRLSGPSEPKGPAREADVEAPEAQDEQEEEETAPVCAILHCIVHWASLREDHALCPQCKVPFSEVISYRNLDGSLQDFPVQNPVCLMRRAGWFQSIAGQHAEDGRLPEPEGSWGDDFAEAFDEDEELEDYYFSSAAGRARIVFGNRRFGEGGYIASGRRQARAAAEAAPRKRAGKRGKASVAPPEQAAARGQASASIPISRKQREQSAPGPQGQSPPLGSSPAGSGRRAMRNARRSAVDSY</sequence>
<feature type="compositionally biased region" description="Low complexity" evidence="1">
    <location>
        <begin position="216"/>
        <end position="236"/>
    </location>
</feature>
<comment type="caution">
    <text evidence="2">The sequence shown here is derived from an EMBL/GenBank/DDBJ whole genome shotgun (WGS) entry which is preliminary data.</text>
</comment>
<proteinExistence type="predicted"/>